<dbReference type="NCBIfam" id="TIGR01992">
    <property type="entry name" value="PTS-IIBC-Tre"/>
    <property type="match status" value="1"/>
</dbReference>
<feature type="transmembrane region" description="Helical" evidence="12">
    <location>
        <begin position="402"/>
        <end position="422"/>
    </location>
</feature>
<evidence type="ECO:0000259" key="13">
    <source>
        <dbReference type="PROSITE" id="PS51098"/>
    </source>
</evidence>
<organism evidence="15 16">
    <name type="scientific">Paenibacillus barengoltzii J12</name>
    <dbReference type="NCBI Taxonomy" id="935846"/>
    <lineage>
        <taxon>Bacteria</taxon>
        <taxon>Bacillati</taxon>
        <taxon>Bacillota</taxon>
        <taxon>Bacilli</taxon>
        <taxon>Bacillales</taxon>
        <taxon>Paenibacillaceae</taxon>
        <taxon>Paenibacillus</taxon>
    </lineage>
</organism>
<dbReference type="InterPro" id="IPR001996">
    <property type="entry name" value="PTS_IIB_1"/>
</dbReference>
<dbReference type="InterPro" id="IPR003352">
    <property type="entry name" value="PTS_EIIC"/>
</dbReference>
<keyword evidence="2" id="KW-0813">Transport</keyword>
<dbReference type="PROSITE" id="PS01035">
    <property type="entry name" value="PTS_EIIB_TYPE_1_CYS"/>
    <property type="match status" value="1"/>
</dbReference>
<feature type="domain" description="PTS EIIB type-1" evidence="13">
    <location>
        <begin position="5"/>
        <end position="87"/>
    </location>
</feature>
<dbReference type="Pfam" id="PF00367">
    <property type="entry name" value="PTS_EIIB"/>
    <property type="match status" value="1"/>
</dbReference>
<dbReference type="PANTHER" id="PTHR30175:SF4">
    <property type="entry name" value="PTS SYSTEM TREHALOSE-SPECIFIC EIIBC COMPONENT"/>
    <property type="match status" value="1"/>
</dbReference>
<name>A0ABY1LXZ8_9BACL</name>
<feature type="transmembrane region" description="Helical" evidence="12">
    <location>
        <begin position="258"/>
        <end position="282"/>
    </location>
</feature>
<dbReference type="InterPro" id="IPR018113">
    <property type="entry name" value="PTrfase_EIIB_Cys"/>
</dbReference>
<sequence length="475" mass="51082">MSNYTQPANDLLKHVGGRENISVVTHCATRMRFVLVDPKKADVEQIQAIKLVKGTFTQAGQFQVIIGNEVASFYNEFIKIAGVSDTSKEEAKEAAKKNMNFLQRMIAHLADIFTPLIPAIVVGGLILGFRNIIGDIKMLDGGTKTLVEVSQFWAGTHAFLWLIGEAIFHFLPVGITWAVARKMGATPILGIVLGITLVSPQLLNAYSVAGATEIPFWDFGFAKVEMIGYQAQVIPAILAGLVLSFLELKLRKIVPQSISMIVVPFFALVPTVLLAHTVLGPIGWHIGSFISNVVYSGLTSSFGWLFAAIFGFAYAPLVITGLHHMTNAIDLQLMSELGGTNLWPMIALSNIAQGSAVLAMIFINRKNEEEKQVSIPATISCYLGVTEPAMFGINLKYGYPFLAAMIGSLVAAVISVGTGVMANSIGVGGLPGILSIQPQHMVTFALAMAVAVVIPFILTMVFAKANIGKVSFKKN</sequence>
<dbReference type="PANTHER" id="PTHR30175">
    <property type="entry name" value="PHOSPHOTRANSFERASE SYSTEM TRANSPORT PROTEIN"/>
    <property type="match status" value="1"/>
</dbReference>
<keyword evidence="10 12" id="KW-0472">Membrane</keyword>
<accession>A0ABY1LXZ8</accession>
<feature type="transmembrane region" description="Helical" evidence="12">
    <location>
        <begin position="106"/>
        <end position="129"/>
    </location>
</feature>
<evidence type="ECO:0000313" key="16">
    <source>
        <dbReference type="Proteomes" id="UP000192939"/>
    </source>
</evidence>
<keyword evidence="5" id="KW-0808">Transferase</keyword>
<comment type="subcellular location">
    <subcellularLocation>
        <location evidence="1">Cell membrane</location>
        <topology evidence="1">Multi-pass membrane protein</topology>
    </subcellularLocation>
</comment>
<keyword evidence="16" id="KW-1185">Reference proteome</keyword>
<feature type="transmembrane region" description="Helical" evidence="12">
    <location>
        <begin position="442"/>
        <end position="463"/>
    </location>
</feature>
<evidence type="ECO:0000256" key="12">
    <source>
        <dbReference type="SAM" id="Phobius"/>
    </source>
</evidence>
<dbReference type="InterPro" id="IPR011296">
    <property type="entry name" value="PTS_IIBC_treh"/>
</dbReference>
<evidence type="ECO:0000256" key="11">
    <source>
        <dbReference type="PROSITE-ProRule" id="PRU00421"/>
    </source>
</evidence>
<evidence type="ECO:0000256" key="6">
    <source>
        <dbReference type="ARBA" id="ARBA00022683"/>
    </source>
</evidence>
<dbReference type="NCBIfam" id="TIGR00826">
    <property type="entry name" value="EIIB_glc"/>
    <property type="match status" value="1"/>
</dbReference>
<evidence type="ECO:0000256" key="7">
    <source>
        <dbReference type="ARBA" id="ARBA00022692"/>
    </source>
</evidence>
<keyword evidence="6" id="KW-0598">Phosphotransferase system</keyword>
<evidence type="ECO:0000256" key="1">
    <source>
        <dbReference type="ARBA" id="ARBA00004651"/>
    </source>
</evidence>
<keyword evidence="3" id="KW-1003">Cell membrane</keyword>
<evidence type="ECO:0000256" key="3">
    <source>
        <dbReference type="ARBA" id="ARBA00022475"/>
    </source>
</evidence>
<dbReference type="RefSeq" id="WP_028540401.1">
    <property type="nucleotide sequence ID" value="NZ_FXAE01000011.1"/>
</dbReference>
<evidence type="ECO:0000256" key="2">
    <source>
        <dbReference type="ARBA" id="ARBA00022448"/>
    </source>
</evidence>
<gene>
    <name evidence="15" type="ORF">SAMN02744124_01563</name>
</gene>
<keyword evidence="8" id="KW-0418">Kinase</keyword>
<keyword evidence="4" id="KW-0762">Sugar transport</keyword>
<evidence type="ECO:0000256" key="4">
    <source>
        <dbReference type="ARBA" id="ARBA00022597"/>
    </source>
</evidence>
<keyword evidence="9 12" id="KW-1133">Transmembrane helix</keyword>
<dbReference type="InterPro" id="IPR036878">
    <property type="entry name" value="Glu_permease_IIB"/>
</dbReference>
<reference evidence="15 16" key="1">
    <citation type="submission" date="2017-04" db="EMBL/GenBank/DDBJ databases">
        <authorList>
            <person name="Varghese N."/>
            <person name="Submissions S."/>
        </authorList>
    </citation>
    <scope>NUCLEOTIDE SEQUENCE [LARGE SCALE GENOMIC DNA]</scope>
    <source>
        <strain evidence="15 16">J12</strain>
    </source>
</reference>
<evidence type="ECO:0000256" key="10">
    <source>
        <dbReference type="ARBA" id="ARBA00023136"/>
    </source>
</evidence>
<dbReference type="PROSITE" id="PS51098">
    <property type="entry name" value="PTS_EIIB_TYPE_1"/>
    <property type="match status" value="1"/>
</dbReference>
<comment type="caution">
    <text evidence="15">The sequence shown here is derived from an EMBL/GenBank/DDBJ whole genome shotgun (WGS) entry which is preliminary data.</text>
</comment>
<dbReference type="Pfam" id="PF02378">
    <property type="entry name" value="PTS_EIIC"/>
    <property type="match status" value="1"/>
</dbReference>
<evidence type="ECO:0000313" key="15">
    <source>
        <dbReference type="EMBL" id="SMF15127.1"/>
    </source>
</evidence>
<proteinExistence type="predicted"/>
<dbReference type="Gene3D" id="3.30.1360.60">
    <property type="entry name" value="Glucose permease domain IIB"/>
    <property type="match status" value="1"/>
</dbReference>
<feature type="active site" description="Phosphocysteine intermediate; for EIIB activity" evidence="11">
    <location>
        <position position="27"/>
    </location>
</feature>
<evidence type="ECO:0000256" key="9">
    <source>
        <dbReference type="ARBA" id="ARBA00022989"/>
    </source>
</evidence>
<feature type="transmembrane region" description="Helical" evidence="12">
    <location>
        <begin position="227"/>
        <end position="246"/>
    </location>
</feature>
<dbReference type="CDD" id="cd00212">
    <property type="entry name" value="PTS_IIB_glc"/>
    <property type="match status" value="1"/>
</dbReference>
<dbReference type="SUPFAM" id="SSF55604">
    <property type="entry name" value="Glucose permease domain IIB"/>
    <property type="match status" value="1"/>
</dbReference>
<feature type="transmembrane region" description="Helical" evidence="12">
    <location>
        <begin position="158"/>
        <end position="180"/>
    </location>
</feature>
<dbReference type="InterPro" id="IPR050558">
    <property type="entry name" value="PTS_Sugar-Specific_Components"/>
</dbReference>
<evidence type="ECO:0000259" key="14">
    <source>
        <dbReference type="PROSITE" id="PS51103"/>
    </source>
</evidence>
<protein>
    <submittedName>
        <fullName evidence="15">PTS system trehalose-specific IIB component, Glc family (TC 4.A.1.2.4)/PTS system trehalose-specific IIC component, Glc family (TC 4.A.1.2.4)</fullName>
    </submittedName>
</protein>
<evidence type="ECO:0000256" key="5">
    <source>
        <dbReference type="ARBA" id="ARBA00022679"/>
    </source>
</evidence>
<evidence type="ECO:0000256" key="8">
    <source>
        <dbReference type="ARBA" id="ARBA00022777"/>
    </source>
</evidence>
<dbReference type="EMBL" id="FXAE01000011">
    <property type="protein sequence ID" value="SMF15127.1"/>
    <property type="molecule type" value="Genomic_DNA"/>
</dbReference>
<keyword evidence="7 12" id="KW-0812">Transmembrane</keyword>
<feature type="domain" description="PTS EIIC type-1" evidence="14">
    <location>
        <begin position="107"/>
        <end position="475"/>
    </location>
</feature>
<feature type="transmembrane region" description="Helical" evidence="12">
    <location>
        <begin position="187"/>
        <end position="207"/>
    </location>
</feature>
<dbReference type="PROSITE" id="PS51103">
    <property type="entry name" value="PTS_EIIC_TYPE_1"/>
    <property type="match status" value="1"/>
</dbReference>
<dbReference type="Proteomes" id="UP000192939">
    <property type="component" value="Unassembled WGS sequence"/>
</dbReference>
<dbReference type="NCBIfam" id="NF008236">
    <property type="entry name" value="PRK11007.1"/>
    <property type="match status" value="1"/>
</dbReference>
<feature type="transmembrane region" description="Helical" evidence="12">
    <location>
        <begin position="302"/>
        <end position="322"/>
    </location>
</feature>
<dbReference type="InterPro" id="IPR013013">
    <property type="entry name" value="PTS_EIIC_1"/>
</dbReference>